<feature type="chain" id="PRO_5034818033" description="Coth-domain-containing protein" evidence="2">
    <location>
        <begin position="20"/>
        <end position="620"/>
    </location>
</feature>
<evidence type="ECO:0000256" key="2">
    <source>
        <dbReference type="SAM" id="SignalP"/>
    </source>
</evidence>
<proteinExistence type="predicted"/>
<dbReference type="EMBL" id="JAEPRD010000114">
    <property type="protein sequence ID" value="KAG2198272.1"/>
    <property type="molecule type" value="Genomic_DNA"/>
</dbReference>
<dbReference type="Pfam" id="PF08757">
    <property type="entry name" value="CotH"/>
    <property type="match status" value="1"/>
</dbReference>
<evidence type="ECO:0008006" key="5">
    <source>
        <dbReference type="Google" id="ProtNLM"/>
    </source>
</evidence>
<evidence type="ECO:0000256" key="1">
    <source>
        <dbReference type="SAM" id="MobiDB-lite"/>
    </source>
</evidence>
<comment type="caution">
    <text evidence="3">The sequence shown here is derived from an EMBL/GenBank/DDBJ whole genome shotgun (WGS) entry which is preliminary data.</text>
</comment>
<dbReference type="PANTHER" id="PTHR40050">
    <property type="entry name" value="INNER SPORE COAT PROTEIN H"/>
    <property type="match status" value="1"/>
</dbReference>
<organism evidence="3 4">
    <name type="scientific">Mucor saturninus</name>
    <dbReference type="NCBI Taxonomy" id="64648"/>
    <lineage>
        <taxon>Eukaryota</taxon>
        <taxon>Fungi</taxon>
        <taxon>Fungi incertae sedis</taxon>
        <taxon>Mucoromycota</taxon>
        <taxon>Mucoromycotina</taxon>
        <taxon>Mucoromycetes</taxon>
        <taxon>Mucorales</taxon>
        <taxon>Mucorineae</taxon>
        <taxon>Mucoraceae</taxon>
        <taxon>Mucor</taxon>
    </lineage>
</organism>
<dbReference type="InterPro" id="IPR014867">
    <property type="entry name" value="Spore_coat_CotH_CotH2/3/7"/>
</dbReference>
<name>A0A8H7QT54_9FUNG</name>
<dbReference type="OrthoDB" id="10267127at2759"/>
<gene>
    <name evidence="3" type="ORF">INT47_004356</name>
</gene>
<dbReference type="PANTHER" id="PTHR40050:SF1">
    <property type="entry name" value="INNER SPORE COAT PROTEIN H"/>
    <property type="match status" value="1"/>
</dbReference>
<protein>
    <recommendedName>
        <fullName evidence="5">Coth-domain-containing protein</fullName>
    </recommendedName>
</protein>
<keyword evidence="2" id="KW-0732">Signal</keyword>
<keyword evidence="4" id="KW-1185">Reference proteome</keyword>
<evidence type="ECO:0000313" key="4">
    <source>
        <dbReference type="Proteomes" id="UP000603453"/>
    </source>
</evidence>
<dbReference type="AlphaFoldDB" id="A0A8H7QT54"/>
<sequence>MKFVALSTLVTLALSGAWAADVQYSVIAFPQGTQGVSVSVGGQTVALQKSSVHPNIYSGSAPFGETYQYVITDGQTNTAESTTRKLAQGTTTTGNEFFNRTQTVYNVPSLPQAFNPLYPTLMTNMNISNEIATIIMSVNATALDAFIKAPLEEQDDAQVTDIAYINSKEVYTFQNAGLSTSGQSTKDFSKQSWAVDLGKYNKKSNTTNLLFGRSSIKLRAEETDATLAREKLVLDMLGASGAATLSGSWTRVFINNEAYGLFLLMDDASTHLIDNILHGGDWKSPNTGVTYKGNALTPENEGNLVYTGEDVTKYSSDIYKLSDTGEDKTISKKNNSQSLIIEFTKKLSEVNAQDATDAEHPGSVANLLDPQHTLIHLAINYLIGSWDGLWYQASNYYLNQDLLTKKWTLITYDFDETYGNGVEDAAMNTVSYKNYARPGSQRPIVDVFLNNTYYDGVFQNTLKTIVKRFFKPSVVDPILSAWSEMLAEDIAWTRTIPGRSPGAQTSFTVKDFKDGLNGNGSVISISSWVNTRASSLTKLLNFTDTDDLPALAPYTAGTHLDANGNVVSGNGSTVASAGKNGKGDGVTPGGDAASSDKSAASTTKATIALTIGAIALSFVL</sequence>
<evidence type="ECO:0000313" key="3">
    <source>
        <dbReference type="EMBL" id="KAG2198272.1"/>
    </source>
</evidence>
<reference evidence="3" key="1">
    <citation type="submission" date="2020-12" db="EMBL/GenBank/DDBJ databases">
        <title>Metabolic potential, ecology and presence of endohyphal bacteria is reflected in genomic diversity of Mucoromycotina.</title>
        <authorList>
            <person name="Muszewska A."/>
            <person name="Okrasinska A."/>
            <person name="Steczkiewicz K."/>
            <person name="Drgas O."/>
            <person name="Orlowska M."/>
            <person name="Perlinska-Lenart U."/>
            <person name="Aleksandrzak-Piekarczyk T."/>
            <person name="Szatraj K."/>
            <person name="Zielenkiewicz U."/>
            <person name="Pilsyk S."/>
            <person name="Malc E."/>
            <person name="Mieczkowski P."/>
            <person name="Kruszewska J.S."/>
            <person name="Biernat P."/>
            <person name="Pawlowska J."/>
        </authorList>
    </citation>
    <scope>NUCLEOTIDE SEQUENCE</scope>
    <source>
        <strain evidence="3">WA0000017839</strain>
    </source>
</reference>
<accession>A0A8H7QT54</accession>
<dbReference type="Proteomes" id="UP000603453">
    <property type="component" value="Unassembled WGS sequence"/>
</dbReference>
<feature type="region of interest" description="Disordered" evidence="1">
    <location>
        <begin position="573"/>
        <end position="597"/>
    </location>
</feature>
<feature type="signal peptide" evidence="2">
    <location>
        <begin position="1"/>
        <end position="19"/>
    </location>
</feature>